<keyword evidence="3" id="KW-0804">Transcription</keyword>
<evidence type="ECO:0000256" key="5">
    <source>
        <dbReference type="SAM" id="MobiDB-lite"/>
    </source>
</evidence>
<keyword evidence="2" id="KW-0805">Transcription regulation</keyword>
<comment type="caution">
    <text evidence="7">The sequence shown here is derived from an EMBL/GenBank/DDBJ whole genome shotgun (WGS) entry which is preliminary data.</text>
</comment>
<dbReference type="Proteomes" id="UP001142489">
    <property type="component" value="Unassembled WGS sequence"/>
</dbReference>
<reference evidence="7" key="1">
    <citation type="journal article" date="2023" name="DNA Res.">
        <title>Chromosome-level genome assembly of Phrynocephalus forsythii using third-generation DNA sequencing and Hi-C analysis.</title>
        <authorList>
            <person name="Qi Y."/>
            <person name="Zhao W."/>
            <person name="Zhao Y."/>
            <person name="Niu C."/>
            <person name="Cao S."/>
            <person name="Zhang Y."/>
        </authorList>
    </citation>
    <scope>NUCLEOTIDE SEQUENCE</scope>
    <source>
        <tissue evidence="7">Muscle</tissue>
    </source>
</reference>
<sequence length="208" mass="22664">MSCCALFSARKASRAPQHVAPPPGIVEIDSEKFACQWLNAHFEVNSDCSVLRAEMYSEYLSTCSKLARGGILTSTGFYKCLRTVFPNHSVKRVEDPNNNGQAHIHVVGVKRRAIPLPIQMYYQQQPSAPILRVDSVPEVAPSPSPAGLPHGLPSGGNHFQRTSVTNQSSTVTATQMSFPIQGAPTVVQTVSRIPQNPSIHSHPNRMLP</sequence>
<dbReference type="Gene3D" id="1.10.10.10">
    <property type="entry name" value="Winged helix-like DNA-binding domain superfamily/Winged helix DNA-binding domain"/>
    <property type="match status" value="1"/>
</dbReference>
<gene>
    <name evidence="7" type="ORF">JRQ81_015932</name>
</gene>
<feature type="region of interest" description="Disordered" evidence="5">
    <location>
        <begin position="137"/>
        <end position="160"/>
    </location>
</feature>
<proteinExistence type="predicted"/>
<dbReference type="PROSITE" id="PS51526">
    <property type="entry name" value="RFX_DBD"/>
    <property type="match status" value="1"/>
</dbReference>
<feature type="domain" description="RFX-type winged-helix" evidence="6">
    <location>
        <begin position="34"/>
        <end position="113"/>
    </location>
</feature>
<evidence type="ECO:0000313" key="8">
    <source>
        <dbReference type="Proteomes" id="UP001142489"/>
    </source>
</evidence>
<dbReference type="GO" id="GO:0003677">
    <property type="term" value="F:DNA binding"/>
    <property type="evidence" value="ECO:0007669"/>
    <property type="project" value="InterPro"/>
</dbReference>
<name>A0A9Q0XUV7_9SAUR</name>
<organism evidence="7 8">
    <name type="scientific">Phrynocephalus forsythii</name>
    <dbReference type="NCBI Taxonomy" id="171643"/>
    <lineage>
        <taxon>Eukaryota</taxon>
        <taxon>Metazoa</taxon>
        <taxon>Chordata</taxon>
        <taxon>Craniata</taxon>
        <taxon>Vertebrata</taxon>
        <taxon>Euteleostomi</taxon>
        <taxon>Lepidosauria</taxon>
        <taxon>Squamata</taxon>
        <taxon>Bifurcata</taxon>
        <taxon>Unidentata</taxon>
        <taxon>Episquamata</taxon>
        <taxon>Toxicofera</taxon>
        <taxon>Iguania</taxon>
        <taxon>Acrodonta</taxon>
        <taxon>Agamidae</taxon>
        <taxon>Agaminae</taxon>
        <taxon>Phrynocephalus</taxon>
    </lineage>
</organism>
<dbReference type="EMBL" id="JAPFRF010000006">
    <property type="protein sequence ID" value="KAJ7329758.1"/>
    <property type="molecule type" value="Genomic_DNA"/>
</dbReference>
<keyword evidence="1" id="KW-0156">Chromatin regulator</keyword>
<evidence type="ECO:0000313" key="7">
    <source>
        <dbReference type="EMBL" id="KAJ7329758.1"/>
    </source>
</evidence>
<dbReference type="AlphaFoldDB" id="A0A9Q0XUV7"/>
<protein>
    <recommendedName>
        <fullName evidence="6">RFX-type winged-helix domain-containing protein</fullName>
    </recommendedName>
</protein>
<dbReference type="OrthoDB" id="338531at2759"/>
<evidence type="ECO:0000256" key="3">
    <source>
        <dbReference type="ARBA" id="ARBA00023163"/>
    </source>
</evidence>
<keyword evidence="8" id="KW-1185">Reference proteome</keyword>
<dbReference type="GO" id="GO:0006325">
    <property type="term" value="P:chromatin organization"/>
    <property type="evidence" value="ECO:0007669"/>
    <property type="project" value="UniProtKB-KW"/>
</dbReference>
<dbReference type="SUPFAM" id="SSF46785">
    <property type="entry name" value="Winged helix' DNA-binding domain"/>
    <property type="match status" value="1"/>
</dbReference>
<evidence type="ECO:0000256" key="1">
    <source>
        <dbReference type="ARBA" id="ARBA00022853"/>
    </source>
</evidence>
<dbReference type="InterPro" id="IPR003150">
    <property type="entry name" value="DNA-bd_RFX"/>
</dbReference>
<dbReference type="GO" id="GO:0006355">
    <property type="term" value="P:regulation of DNA-templated transcription"/>
    <property type="evidence" value="ECO:0007669"/>
    <property type="project" value="InterPro"/>
</dbReference>
<dbReference type="Pfam" id="PF02257">
    <property type="entry name" value="RFX_DNA_binding"/>
    <property type="match status" value="1"/>
</dbReference>
<dbReference type="FunFam" id="1.10.10.10:FF:000253">
    <property type="entry name" value="AT-rich interactive domain-containing protein 2"/>
    <property type="match status" value="1"/>
</dbReference>
<evidence type="ECO:0000256" key="2">
    <source>
        <dbReference type="ARBA" id="ARBA00023015"/>
    </source>
</evidence>
<accession>A0A9Q0XUV7</accession>
<dbReference type="InterPro" id="IPR036388">
    <property type="entry name" value="WH-like_DNA-bd_sf"/>
</dbReference>
<dbReference type="InterPro" id="IPR052406">
    <property type="entry name" value="Chromatin_Remodeling_Comp"/>
</dbReference>
<dbReference type="InterPro" id="IPR036390">
    <property type="entry name" value="WH_DNA-bd_sf"/>
</dbReference>
<dbReference type="PANTHER" id="PTHR22970:SF14">
    <property type="entry name" value="AT-RICH INTERACTIVE DOMAIN-CONTAINING PROTEIN 2"/>
    <property type="match status" value="1"/>
</dbReference>
<evidence type="ECO:0000256" key="4">
    <source>
        <dbReference type="ARBA" id="ARBA00023242"/>
    </source>
</evidence>
<keyword evidence="4" id="KW-0539">Nucleus</keyword>
<evidence type="ECO:0000259" key="6">
    <source>
        <dbReference type="PROSITE" id="PS51526"/>
    </source>
</evidence>
<dbReference type="PANTHER" id="PTHR22970">
    <property type="entry name" value="AT-RICH INTERACTIVE DOMAIN-CONTAINING PROTEIN 2"/>
    <property type="match status" value="1"/>
</dbReference>